<comment type="similarity">
    <text evidence="4 13">Belongs to the DHPS family.</text>
</comment>
<dbReference type="GO" id="GO:0005829">
    <property type="term" value="C:cytosol"/>
    <property type="evidence" value="ECO:0007669"/>
    <property type="project" value="TreeGrafter"/>
</dbReference>
<evidence type="ECO:0000256" key="10">
    <source>
        <dbReference type="ARBA" id="ARBA00022909"/>
    </source>
</evidence>
<dbReference type="NCBIfam" id="TIGR01496">
    <property type="entry name" value="DHPS"/>
    <property type="match status" value="1"/>
</dbReference>
<evidence type="ECO:0000256" key="8">
    <source>
        <dbReference type="ARBA" id="ARBA00022723"/>
    </source>
</evidence>
<evidence type="ECO:0000256" key="5">
    <source>
        <dbReference type="ARBA" id="ARBA00012458"/>
    </source>
</evidence>
<evidence type="ECO:0000256" key="6">
    <source>
        <dbReference type="ARBA" id="ARBA00016919"/>
    </source>
</evidence>
<reference evidence="15" key="1">
    <citation type="journal article" date="2021" name="PeerJ">
        <title>Extensive microbial diversity within the chicken gut microbiome revealed by metagenomics and culture.</title>
        <authorList>
            <person name="Gilroy R."/>
            <person name="Ravi A."/>
            <person name="Getino M."/>
            <person name="Pursley I."/>
            <person name="Horton D.L."/>
            <person name="Alikhan N.F."/>
            <person name="Baker D."/>
            <person name="Gharbi K."/>
            <person name="Hall N."/>
            <person name="Watson M."/>
            <person name="Adriaenssens E.M."/>
            <person name="Foster-Nyarko E."/>
            <person name="Jarju S."/>
            <person name="Secka A."/>
            <person name="Antonio M."/>
            <person name="Oren A."/>
            <person name="Chaudhuri R.R."/>
            <person name="La Ragione R."/>
            <person name="Hildebrand F."/>
            <person name="Pallen M.J."/>
        </authorList>
    </citation>
    <scope>NUCLEOTIDE SEQUENCE</scope>
    <source>
        <strain evidence="15">ChiSjej2B20-11307</strain>
    </source>
</reference>
<comment type="pathway">
    <text evidence="3 13">Cofactor biosynthesis; tetrahydrofolate biosynthesis; 7,8-dihydrofolate from 2-amino-4-hydroxy-6-hydroxymethyl-7,8-dihydropteridine diphosphate and 4-aminobenzoate: step 1/2.</text>
</comment>
<comment type="function">
    <text evidence="12 13">Catalyzes the condensation of para-aminobenzoate (pABA) with 6-hydroxymethyl-7,8-dihydropterin diphosphate (DHPt-PP) to form 7,8-dihydropteroate (H2Pte), the immediate precursor of folate derivatives.</text>
</comment>
<keyword evidence="10 13" id="KW-0289">Folate biosynthesis</keyword>
<accession>A0A9D2HB74</accession>
<evidence type="ECO:0000256" key="9">
    <source>
        <dbReference type="ARBA" id="ARBA00022842"/>
    </source>
</evidence>
<gene>
    <name evidence="15" type="primary">folP</name>
    <name evidence="15" type="ORF">H9798_07035</name>
</gene>
<evidence type="ECO:0000256" key="3">
    <source>
        <dbReference type="ARBA" id="ARBA00004763"/>
    </source>
</evidence>
<keyword evidence="7 13" id="KW-0808">Transferase</keyword>
<proteinExistence type="inferred from homology"/>
<comment type="catalytic activity">
    <reaction evidence="1">
        <text>(7,8-dihydropterin-6-yl)methyl diphosphate + 4-aminobenzoate = 7,8-dihydropteroate + diphosphate</text>
        <dbReference type="Rhea" id="RHEA:19949"/>
        <dbReference type="ChEBI" id="CHEBI:17836"/>
        <dbReference type="ChEBI" id="CHEBI:17839"/>
        <dbReference type="ChEBI" id="CHEBI:33019"/>
        <dbReference type="ChEBI" id="CHEBI:72950"/>
        <dbReference type="EC" id="2.5.1.15"/>
    </reaction>
</comment>
<name>A0A9D2HB74_9FIRM</name>
<dbReference type="GO" id="GO:0004156">
    <property type="term" value="F:dihydropteroate synthase activity"/>
    <property type="evidence" value="ECO:0007669"/>
    <property type="project" value="UniProtKB-EC"/>
</dbReference>
<evidence type="ECO:0000256" key="12">
    <source>
        <dbReference type="ARBA" id="ARBA00053449"/>
    </source>
</evidence>
<comment type="cofactor">
    <cofactor evidence="2 13">
        <name>Mg(2+)</name>
        <dbReference type="ChEBI" id="CHEBI:18420"/>
    </cofactor>
</comment>
<dbReference type="InterPro" id="IPR045031">
    <property type="entry name" value="DHP_synth-like"/>
</dbReference>
<evidence type="ECO:0000256" key="13">
    <source>
        <dbReference type="RuleBase" id="RU361205"/>
    </source>
</evidence>
<dbReference type="GO" id="GO:0046654">
    <property type="term" value="P:tetrahydrofolate biosynthetic process"/>
    <property type="evidence" value="ECO:0007669"/>
    <property type="project" value="TreeGrafter"/>
</dbReference>
<evidence type="ECO:0000256" key="11">
    <source>
        <dbReference type="ARBA" id="ARBA00030193"/>
    </source>
</evidence>
<dbReference type="PROSITE" id="PS50972">
    <property type="entry name" value="PTERIN_BINDING"/>
    <property type="match status" value="1"/>
</dbReference>
<evidence type="ECO:0000256" key="4">
    <source>
        <dbReference type="ARBA" id="ARBA00009503"/>
    </source>
</evidence>
<dbReference type="InterPro" id="IPR011005">
    <property type="entry name" value="Dihydropteroate_synth-like_sf"/>
</dbReference>
<dbReference type="InterPro" id="IPR000489">
    <property type="entry name" value="Pterin-binding_dom"/>
</dbReference>
<dbReference type="AlphaFoldDB" id="A0A9D2HB74"/>
<reference evidence="15" key="2">
    <citation type="submission" date="2021-04" db="EMBL/GenBank/DDBJ databases">
        <authorList>
            <person name="Gilroy R."/>
        </authorList>
    </citation>
    <scope>NUCLEOTIDE SEQUENCE</scope>
    <source>
        <strain evidence="15">ChiSjej2B20-11307</strain>
    </source>
</reference>
<dbReference type="Pfam" id="PF00809">
    <property type="entry name" value="Pterin_bind"/>
    <property type="match status" value="1"/>
</dbReference>
<sequence length="271" mass="29715">MIIGSRKFDTEKNTFIMGILNVTPDSFSDGGRYNNLDAALFHAARMVDEGADILDIGGESTRPGHIQISDAEEIGRVVPVIERLKHEFDIPLSIDTYKSAVAEAALNAGADLVNDIWGLKYDKKMADVIAKSGSACCLMHNRDTAEYNDFTADFLKDMGQSLEIADKAGIPRDKIILDPGVGFGKTYEMNLEIISHLEILHGLKLPILLGTSRKSVIGLTLDLPADQREEGTLVTTVYAVQKGCAFVRVHDVAKNKRAILMTQALMREHSI</sequence>
<evidence type="ECO:0000256" key="7">
    <source>
        <dbReference type="ARBA" id="ARBA00022679"/>
    </source>
</evidence>
<evidence type="ECO:0000313" key="16">
    <source>
        <dbReference type="Proteomes" id="UP000824223"/>
    </source>
</evidence>
<dbReference type="InterPro" id="IPR006390">
    <property type="entry name" value="DHP_synth_dom"/>
</dbReference>
<evidence type="ECO:0000256" key="1">
    <source>
        <dbReference type="ARBA" id="ARBA00000012"/>
    </source>
</evidence>
<dbReference type="Proteomes" id="UP000824223">
    <property type="component" value="Unassembled WGS sequence"/>
</dbReference>
<evidence type="ECO:0000313" key="15">
    <source>
        <dbReference type="EMBL" id="HJA06876.1"/>
    </source>
</evidence>
<feature type="domain" description="Pterin-binding" evidence="14">
    <location>
        <begin position="14"/>
        <end position="260"/>
    </location>
</feature>
<protein>
    <recommendedName>
        <fullName evidence="6 13">Dihydropteroate synthase</fullName>
        <shortName evidence="13">DHPS</shortName>
        <ecNumber evidence="5 13">2.5.1.15</ecNumber>
    </recommendedName>
    <alternativeName>
        <fullName evidence="11 13">Dihydropteroate pyrophosphorylase</fullName>
    </alternativeName>
</protein>
<dbReference type="GO" id="GO:0046656">
    <property type="term" value="P:folic acid biosynthetic process"/>
    <property type="evidence" value="ECO:0007669"/>
    <property type="project" value="UniProtKB-KW"/>
</dbReference>
<dbReference type="Gene3D" id="3.20.20.20">
    <property type="entry name" value="Dihydropteroate synthase-like"/>
    <property type="match status" value="1"/>
</dbReference>
<dbReference type="FunFam" id="3.20.20.20:FF:000006">
    <property type="entry name" value="Dihydropteroate synthase"/>
    <property type="match status" value="1"/>
</dbReference>
<dbReference type="EC" id="2.5.1.15" evidence="5 13"/>
<dbReference type="PANTHER" id="PTHR20941">
    <property type="entry name" value="FOLATE SYNTHESIS PROTEINS"/>
    <property type="match status" value="1"/>
</dbReference>
<evidence type="ECO:0000256" key="2">
    <source>
        <dbReference type="ARBA" id="ARBA00001946"/>
    </source>
</evidence>
<dbReference type="PANTHER" id="PTHR20941:SF1">
    <property type="entry name" value="FOLIC ACID SYNTHESIS PROTEIN FOL1"/>
    <property type="match status" value="1"/>
</dbReference>
<keyword evidence="9 13" id="KW-0460">Magnesium</keyword>
<dbReference type="EMBL" id="DXAK01000035">
    <property type="protein sequence ID" value="HJA06876.1"/>
    <property type="molecule type" value="Genomic_DNA"/>
</dbReference>
<dbReference type="PROSITE" id="PS00792">
    <property type="entry name" value="DHPS_1"/>
    <property type="match status" value="1"/>
</dbReference>
<organism evidence="15 16">
    <name type="scientific">Candidatus Mediterraneibacter pullicola</name>
    <dbReference type="NCBI Taxonomy" id="2838682"/>
    <lineage>
        <taxon>Bacteria</taxon>
        <taxon>Bacillati</taxon>
        <taxon>Bacillota</taxon>
        <taxon>Clostridia</taxon>
        <taxon>Lachnospirales</taxon>
        <taxon>Lachnospiraceae</taxon>
        <taxon>Mediterraneibacter</taxon>
    </lineage>
</organism>
<evidence type="ECO:0000259" key="14">
    <source>
        <dbReference type="PROSITE" id="PS50972"/>
    </source>
</evidence>
<dbReference type="SUPFAM" id="SSF51717">
    <property type="entry name" value="Dihydropteroate synthetase-like"/>
    <property type="match status" value="1"/>
</dbReference>
<dbReference type="CDD" id="cd00739">
    <property type="entry name" value="DHPS"/>
    <property type="match status" value="1"/>
</dbReference>
<keyword evidence="8 13" id="KW-0479">Metal-binding</keyword>
<dbReference type="PROSITE" id="PS00793">
    <property type="entry name" value="DHPS_2"/>
    <property type="match status" value="1"/>
</dbReference>
<comment type="caution">
    <text evidence="15">The sequence shown here is derived from an EMBL/GenBank/DDBJ whole genome shotgun (WGS) entry which is preliminary data.</text>
</comment>
<dbReference type="GO" id="GO:0046872">
    <property type="term" value="F:metal ion binding"/>
    <property type="evidence" value="ECO:0007669"/>
    <property type="project" value="UniProtKB-KW"/>
</dbReference>